<keyword evidence="2" id="KW-1185">Reference proteome</keyword>
<dbReference type="EMBL" id="BIXY01000062">
    <property type="protein sequence ID" value="GCF10173.1"/>
    <property type="molecule type" value="Genomic_DNA"/>
</dbReference>
<dbReference type="Proteomes" id="UP000322530">
    <property type="component" value="Unassembled WGS sequence"/>
</dbReference>
<accession>A0A5A5TGJ3</accession>
<organism evidence="1 2">
    <name type="scientific">Dictyobacter arantiisoli</name>
    <dbReference type="NCBI Taxonomy" id="2014874"/>
    <lineage>
        <taxon>Bacteria</taxon>
        <taxon>Bacillati</taxon>
        <taxon>Chloroflexota</taxon>
        <taxon>Ktedonobacteria</taxon>
        <taxon>Ktedonobacterales</taxon>
        <taxon>Dictyobacteraceae</taxon>
        <taxon>Dictyobacter</taxon>
    </lineage>
</organism>
<proteinExistence type="predicted"/>
<comment type="caution">
    <text evidence="1">The sequence shown here is derived from an EMBL/GenBank/DDBJ whole genome shotgun (WGS) entry which is preliminary data.</text>
</comment>
<sequence length="70" mass="8253">MFELLRLKIHAYNVSDNAYATLYTGWKVDILVQPGKKMPYVFMDIADHADILFECQDFTFVLEEVDYDEL</sequence>
<evidence type="ECO:0000313" key="2">
    <source>
        <dbReference type="Proteomes" id="UP000322530"/>
    </source>
</evidence>
<reference evidence="1 2" key="1">
    <citation type="submission" date="2019-01" db="EMBL/GenBank/DDBJ databases">
        <title>Draft genome sequence of Dictyobacter sp. Uno17.</title>
        <authorList>
            <person name="Wang C.M."/>
            <person name="Zheng Y."/>
            <person name="Sakai Y."/>
            <person name="Abe K."/>
            <person name="Yokota A."/>
            <person name="Yabe S."/>
        </authorList>
    </citation>
    <scope>NUCLEOTIDE SEQUENCE [LARGE SCALE GENOMIC DNA]</scope>
    <source>
        <strain evidence="1 2">Uno17</strain>
    </source>
</reference>
<dbReference type="AlphaFoldDB" id="A0A5A5TGJ3"/>
<name>A0A5A5TGJ3_9CHLR</name>
<protein>
    <submittedName>
        <fullName evidence="1">Uncharacterized protein</fullName>
    </submittedName>
</protein>
<gene>
    <name evidence="1" type="ORF">KDI_37370</name>
</gene>
<evidence type="ECO:0000313" key="1">
    <source>
        <dbReference type="EMBL" id="GCF10173.1"/>
    </source>
</evidence>